<protein>
    <submittedName>
        <fullName evidence="1">Uncharacterized protein</fullName>
    </submittedName>
</protein>
<dbReference type="Proteomes" id="UP000236893">
    <property type="component" value="Unassembled WGS sequence"/>
</dbReference>
<organism evidence="1 2">
    <name type="scientific">Solitalea longa</name>
    <dbReference type="NCBI Taxonomy" id="2079460"/>
    <lineage>
        <taxon>Bacteria</taxon>
        <taxon>Pseudomonadati</taxon>
        <taxon>Bacteroidota</taxon>
        <taxon>Sphingobacteriia</taxon>
        <taxon>Sphingobacteriales</taxon>
        <taxon>Sphingobacteriaceae</taxon>
        <taxon>Solitalea</taxon>
    </lineage>
</organism>
<evidence type="ECO:0000313" key="1">
    <source>
        <dbReference type="EMBL" id="POY34621.1"/>
    </source>
</evidence>
<keyword evidence="2" id="KW-1185">Reference proteome</keyword>
<dbReference type="RefSeq" id="WP_133159427.1">
    <property type="nucleotide sequence ID" value="NZ_PQVF01000035.1"/>
</dbReference>
<feature type="non-terminal residue" evidence="1">
    <location>
        <position position="167"/>
    </location>
</feature>
<accession>A0A2S4ZW85</accession>
<dbReference type="EMBL" id="PQVF01000035">
    <property type="protein sequence ID" value="POY34621.1"/>
    <property type="molecule type" value="Genomic_DNA"/>
</dbReference>
<evidence type="ECO:0000313" key="2">
    <source>
        <dbReference type="Proteomes" id="UP000236893"/>
    </source>
</evidence>
<comment type="caution">
    <text evidence="1">The sequence shown here is derived from an EMBL/GenBank/DDBJ whole genome shotgun (WGS) entry which is preliminary data.</text>
</comment>
<gene>
    <name evidence="1" type="ORF">C3K47_19365</name>
</gene>
<dbReference type="OrthoDB" id="642696at2"/>
<proteinExistence type="predicted"/>
<name>A0A2S4ZW85_9SPHI</name>
<sequence>MGIIYQIIKKAKRSSSLIITALLLFLANYSFGQVCPITIKEPPTAKVTITPTSVCSGQPFDLVVNLTSDDQQTGSPEWTFTYTDGTTPITIKTSDPTTFPVGTVFTPAGKNATVTIPITLTIANIYTYSFTSLSDIWYDTALNVCNYDGTATVTVDPLPTVSVNDAT</sequence>
<dbReference type="AlphaFoldDB" id="A0A2S4ZW85"/>
<reference evidence="1 2" key="1">
    <citation type="submission" date="2018-01" db="EMBL/GenBank/DDBJ databases">
        <authorList>
            <person name="Gaut B.S."/>
            <person name="Morton B.R."/>
            <person name="Clegg M.T."/>
            <person name="Duvall M.R."/>
        </authorList>
    </citation>
    <scope>NUCLEOTIDE SEQUENCE [LARGE SCALE GENOMIC DNA]</scope>
    <source>
        <strain evidence="1 2">HR-AV</strain>
    </source>
</reference>